<reference evidence="2" key="1">
    <citation type="journal article" date="2023" name="Mol. Phylogenet. Evol.">
        <title>Genome-scale phylogeny and comparative genomics of the fungal order Sordariales.</title>
        <authorList>
            <person name="Hensen N."/>
            <person name="Bonometti L."/>
            <person name="Westerberg I."/>
            <person name="Brannstrom I.O."/>
            <person name="Guillou S."/>
            <person name="Cros-Aarteil S."/>
            <person name="Calhoun S."/>
            <person name="Haridas S."/>
            <person name="Kuo A."/>
            <person name="Mondo S."/>
            <person name="Pangilinan J."/>
            <person name="Riley R."/>
            <person name="LaButti K."/>
            <person name="Andreopoulos B."/>
            <person name="Lipzen A."/>
            <person name="Chen C."/>
            <person name="Yan M."/>
            <person name="Daum C."/>
            <person name="Ng V."/>
            <person name="Clum A."/>
            <person name="Steindorff A."/>
            <person name="Ohm R.A."/>
            <person name="Martin F."/>
            <person name="Silar P."/>
            <person name="Natvig D.O."/>
            <person name="Lalanne C."/>
            <person name="Gautier V."/>
            <person name="Ament-Velasquez S.L."/>
            <person name="Kruys A."/>
            <person name="Hutchinson M.I."/>
            <person name="Powell A.J."/>
            <person name="Barry K."/>
            <person name="Miller A.N."/>
            <person name="Grigoriev I.V."/>
            <person name="Debuchy R."/>
            <person name="Gladieux P."/>
            <person name="Hiltunen Thoren M."/>
            <person name="Johannesson H."/>
        </authorList>
    </citation>
    <scope>NUCLEOTIDE SEQUENCE</scope>
    <source>
        <strain evidence="2">CBS 123565</strain>
    </source>
</reference>
<feature type="region of interest" description="Disordered" evidence="1">
    <location>
        <begin position="242"/>
        <end position="271"/>
    </location>
</feature>
<feature type="compositionally biased region" description="Basic and acidic residues" evidence="1">
    <location>
        <begin position="62"/>
        <end position="72"/>
    </location>
</feature>
<accession>A0AAN6ZEK8</accession>
<dbReference type="EMBL" id="MU853408">
    <property type="protein sequence ID" value="KAK4134619.1"/>
    <property type="molecule type" value="Genomic_DNA"/>
</dbReference>
<keyword evidence="3" id="KW-1185">Reference proteome</keyword>
<feature type="compositionally biased region" description="Polar residues" evidence="1">
    <location>
        <begin position="31"/>
        <end position="53"/>
    </location>
</feature>
<evidence type="ECO:0000313" key="2">
    <source>
        <dbReference type="EMBL" id="KAK4134619.1"/>
    </source>
</evidence>
<proteinExistence type="predicted"/>
<feature type="compositionally biased region" description="Pro residues" evidence="1">
    <location>
        <begin position="85"/>
        <end position="96"/>
    </location>
</feature>
<feature type="region of interest" description="Disordered" evidence="1">
    <location>
        <begin position="1"/>
        <end position="109"/>
    </location>
</feature>
<reference evidence="2" key="2">
    <citation type="submission" date="2023-05" db="EMBL/GenBank/DDBJ databases">
        <authorList>
            <consortium name="Lawrence Berkeley National Laboratory"/>
            <person name="Steindorff A."/>
            <person name="Hensen N."/>
            <person name="Bonometti L."/>
            <person name="Westerberg I."/>
            <person name="Brannstrom I.O."/>
            <person name="Guillou S."/>
            <person name="Cros-Aarteil S."/>
            <person name="Calhoun S."/>
            <person name="Haridas S."/>
            <person name="Kuo A."/>
            <person name="Mondo S."/>
            <person name="Pangilinan J."/>
            <person name="Riley R."/>
            <person name="Labutti K."/>
            <person name="Andreopoulos B."/>
            <person name="Lipzen A."/>
            <person name="Chen C."/>
            <person name="Yanf M."/>
            <person name="Daum C."/>
            <person name="Ng V."/>
            <person name="Clum A."/>
            <person name="Ohm R."/>
            <person name="Martin F."/>
            <person name="Silar P."/>
            <person name="Natvig D."/>
            <person name="Lalanne C."/>
            <person name="Gautier V."/>
            <person name="Ament-Velasquez S.L."/>
            <person name="Kruys A."/>
            <person name="Hutchinson M.I."/>
            <person name="Powell A.J."/>
            <person name="Barry K."/>
            <person name="Miller A.N."/>
            <person name="Grigoriev I.V."/>
            <person name="Debuchy R."/>
            <person name="Gladieux P."/>
            <person name="Thoren M.H."/>
            <person name="Johannesson H."/>
        </authorList>
    </citation>
    <scope>NUCLEOTIDE SEQUENCE</scope>
    <source>
        <strain evidence="2">CBS 123565</strain>
    </source>
</reference>
<comment type="caution">
    <text evidence="2">The sequence shown here is derived from an EMBL/GenBank/DDBJ whole genome shotgun (WGS) entry which is preliminary data.</text>
</comment>
<dbReference type="Proteomes" id="UP001304895">
    <property type="component" value="Unassembled WGS sequence"/>
</dbReference>
<sequence length="402" mass="43139">MSANTSKLGAANGNNNGQGTGTNRTAPTEAPTRQANPQTSHHPSIPDSSNRVTTAAGHVVYKGRDGGKDRRQTSHGTGVAQPRVQPTPAPVRPEAPTPEVQESEYPLPPPQTYNYSATPIPEDELAKLTPKDPWFEVVPLPSMRGSLGAEHTEHLRNKDMDGGLAYIFALLYKDPSVTIPSDRNGIAHFIMYESPLLYRPVIHALQNRQKREQTLPPPPAMEKSTLLLPPPAMEKFNAVAAVDAGNPVTPRRKKAERPGLGPRDSPPVTPPRLVLSPPLVVHILTSVLIVRPKGKTLRVTRHLDAIAASAVPLFPEDLPFRPTGTSNLTLATISTNAPSPTAAMPLHSKFDGISHNPRAVGSLDPQQGARGGVGFELVVIDRLRGGSTEGVEDVRHMLLASP</sequence>
<gene>
    <name evidence="2" type="ORF">BT67DRAFT_455941</name>
</gene>
<feature type="compositionally biased region" description="Low complexity" evidence="1">
    <location>
        <begin position="9"/>
        <end position="26"/>
    </location>
</feature>
<organism evidence="2 3">
    <name type="scientific">Trichocladium antarcticum</name>
    <dbReference type="NCBI Taxonomy" id="1450529"/>
    <lineage>
        <taxon>Eukaryota</taxon>
        <taxon>Fungi</taxon>
        <taxon>Dikarya</taxon>
        <taxon>Ascomycota</taxon>
        <taxon>Pezizomycotina</taxon>
        <taxon>Sordariomycetes</taxon>
        <taxon>Sordariomycetidae</taxon>
        <taxon>Sordariales</taxon>
        <taxon>Chaetomiaceae</taxon>
        <taxon>Trichocladium</taxon>
    </lineage>
</organism>
<dbReference type="AlphaFoldDB" id="A0AAN6ZEK8"/>
<evidence type="ECO:0000313" key="3">
    <source>
        <dbReference type="Proteomes" id="UP001304895"/>
    </source>
</evidence>
<name>A0AAN6ZEK8_9PEZI</name>
<evidence type="ECO:0000256" key="1">
    <source>
        <dbReference type="SAM" id="MobiDB-lite"/>
    </source>
</evidence>
<protein>
    <submittedName>
        <fullName evidence="2">Uncharacterized protein</fullName>
    </submittedName>
</protein>